<sequence length="233" mass="26963">MKILLFLGLLAFANAQYSELRHITLDAVEKVREVLPDYQNAQDVTINKLYESKRKALGELNSFYNQTLDLKANSLKSLMNAELDILSYGDSIEVWCWENNIPSLQGDMGWAGNKYSECIKQLDDSIEKDVAEIYGQFTESEAKIQKYKLLQVFFKPSNIISRPEPMADTISKLKIDITNDIPHFEDIIIRFVEDLHAKQFEYTCCLNDLLKEFNNKMETLRSRSEICLKSQKI</sequence>
<reference evidence="2" key="2">
    <citation type="submission" date="2025-05" db="UniProtKB">
        <authorList>
            <consortium name="EnsemblMetazoa"/>
        </authorList>
    </citation>
    <scope>IDENTIFICATION</scope>
    <source>
        <strain evidence="2">Foshan</strain>
    </source>
</reference>
<keyword evidence="3" id="KW-1185">Reference proteome</keyword>
<dbReference type="GeneID" id="134286346"/>
<dbReference type="RefSeq" id="XP_062703939.1">
    <property type="nucleotide sequence ID" value="XM_062847955.1"/>
</dbReference>
<organism evidence="2 3">
    <name type="scientific">Aedes albopictus</name>
    <name type="common">Asian tiger mosquito</name>
    <name type="synonym">Stegomyia albopicta</name>
    <dbReference type="NCBI Taxonomy" id="7160"/>
    <lineage>
        <taxon>Eukaryota</taxon>
        <taxon>Metazoa</taxon>
        <taxon>Ecdysozoa</taxon>
        <taxon>Arthropoda</taxon>
        <taxon>Hexapoda</taxon>
        <taxon>Insecta</taxon>
        <taxon>Pterygota</taxon>
        <taxon>Neoptera</taxon>
        <taxon>Endopterygota</taxon>
        <taxon>Diptera</taxon>
        <taxon>Nematocera</taxon>
        <taxon>Culicoidea</taxon>
        <taxon>Culicidae</taxon>
        <taxon>Culicinae</taxon>
        <taxon>Aedini</taxon>
        <taxon>Aedes</taxon>
        <taxon>Stegomyia</taxon>
    </lineage>
</organism>
<evidence type="ECO:0008006" key="4">
    <source>
        <dbReference type="Google" id="ProtNLM"/>
    </source>
</evidence>
<evidence type="ECO:0000313" key="2">
    <source>
        <dbReference type="EnsemblMetazoa" id="AALFPA23_023254.P34590"/>
    </source>
</evidence>
<proteinExistence type="predicted"/>
<evidence type="ECO:0000313" key="3">
    <source>
        <dbReference type="Proteomes" id="UP000069940"/>
    </source>
</evidence>
<name>A0ABM2A091_AEDAL</name>
<feature type="chain" id="PRO_5045546578" description="Secreted protein" evidence="1">
    <location>
        <begin position="16"/>
        <end position="233"/>
    </location>
</feature>
<feature type="signal peptide" evidence="1">
    <location>
        <begin position="1"/>
        <end position="15"/>
    </location>
</feature>
<dbReference type="Proteomes" id="UP000069940">
    <property type="component" value="Unassembled WGS sequence"/>
</dbReference>
<reference evidence="3" key="1">
    <citation type="journal article" date="2015" name="Proc. Natl. Acad. Sci. U.S.A.">
        <title>Genome sequence of the Asian Tiger mosquito, Aedes albopictus, reveals insights into its biology, genetics, and evolution.</title>
        <authorList>
            <person name="Chen X.G."/>
            <person name="Jiang X."/>
            <person name="Gu J."/>
            <person name="Xu M."/>
            <person name="Wu Y."/>
            <person name="Deng Y."/>
            <person name="Zhang C."/>
            <person name="Bonizzoni M."/>
            <person name="Dermauw W."/>
            <person name="Vontas J."/>
            <person name="Armbruster P."/>
            <person name="Huang X."/>
            <person name="Yang Y."/>
            <person name="Zhang H."/>
            <person name="He W."/>
            <person name="Peng H."/>
            <person name="Liu Y."/>
            <person name="Wu K."/>
            <person name="Chen J."/>
            <person name="Lirakis M."/>
            <person name="Topalis P."/>
            <person name="Van Leeuwen T."/>
            <person name="Hall A.B."/>
            <person name="Jiang X."/>
            <person name="Thorpe C."/>
            <person name="Mueller R.L."/>
            <person name="Sun C."/>
            <person name="Waterhouse R.M."/>
            <person name="Yan G."/>
            <person name="Tu Z.J."/>
            <person name="Fang X."/>
            <person name="James A.A."/>
        </authorList>
    </citation>
    <scope>NUCLEOTIDE SEQUENCE [LARGE SCALE GENOMIC DNA]</scope>
    <source>
        <strain evidence="3">Foshan</strain>
    </source>
</reference>
<dbReference type="EnsemblMetazoa" id="AALFPA23_023254.R34590">
    <property type="protein sequence ID" value="AALFPA23_023254.P34590"/>
    <property type="gene ID" value="AALFPA23_023254"/>
</dbReference>
<protein>
    <recommendedName>
        <fullName evidence="4">Secreted protein</fullName>
    </recommendedName>
</protein>
<keyword evidence="1" id="KW-0732">Signal</keyword>
<accession>A0ABM2A091</accession>
<evidence type="ECO:0000256" key="1">
    <source>
        <dbReference type="SAM" id="SignalP"/>
    </source>
</evidence>